<dbReference type="SUPFAM" id="SSF49265">
    <property type="entry name" value="Fibronectin type III"/>
    <property type="match status" value="1"/>
</dbReference>
<reference evidence="2" key="2">
    <citation type="submission" date="2025-08" db="UniProtKB">
        <authorList>
            <consortium name="Ensembl"/>
        </authorList>
    </citation>
    <scope>IDENTIFICATION</scope>
</reference>
<evidence type="ECO:0000313" key="2">
    <source>
        <dbReference type="Ensembl" id="ENSSFAP00005054291.1"/>
    </source>
</evidence>
<protein>
    <submittedName>
        <fullName evidence="2">Uncharacterized protein</fullName>
    </submittedName>
</protein>
<organism evidence="2 3">
    <name type="scientific">Salarias fasciatus</name>
    <name type="common">Jewelled blenny</name>
    <name type="synonym">Blennius fasciatus</name>
    <dbReference type="NCBI Taxonomy" id="181472"/>
    <lineage>
        <taxon>Eukaryota</taxon>
        <taxon>Metazoa</taxon>
        <taxon>Chordata</taxon>
        <taxon>Craniata</taxon>
        <taxon>Vertebrata</taxon>
        <taxon>Euteleostomi</taxon>
        <taxon>Actinopterygii</taxon>
        <taxon>Neopterygii</taxon>
        <taxon>Teleostei</taxon>
        <taxon>Neoteleostei</taxon>
        <taxon>Acanthomorphata</taxon>
        <taxon>Ovalentaria</taxon>
        <taxon>Blenniimorphae</taxon>
        <taxon>Blenniiformes</taxon>
        <taxon>Blennioidei</taxon>
        <taxon>Blenniidae</taxon>
        <taxon>Salariinae</taxon>
        <taxon>Salarias</taxon>
    </lineage>
</organism>
<evidence type="ECO:0000256" key="1">
    <source>
        <dbReference type="SAM" id="MobiDB-lite"/>
    </source>
</evidence>
<dbReference type="InterPro" id="IPR013783">
    <property type="entry name" value="Ig-like_fold"/>
</dbReference>
<dbReference type="PANTHER" id="PTHR20859:SF87">
    <property type="entry name" value="CYTOKINE RECEPTOR FAMILY MEMBER B13-RELATED"/>
    <property type="match status" value="1"/>
</dbReference>
<dbReference type="Ensembl" id="ENSSFAT00005055971.1">
    <property type="protein sequence ID" value="ENSSFAP00005054291.1"/>
    <property type="gene ID" value="ENSSFAG00005025855.1"/>
</dbReference>
<sequence length="342" mass="38119">RILMIKYHNLSDVRAFVSTVEPPANVTLHCQSMNNVLKWDYDQITPGLSFRNVSWVEAPAREADLSFLSDPSEAYFLTVTAVDGDQESDPSPSEDGITFSYFKDADVNHICFVELPSVNVTAQPHDSVLLRFQHPWLMLHREVLGDRPAKTRKKKSHDALLSDDLPVFDYRVAIVNQEEEVCEESLPVDPQQKEHCLTISGDLEQMVVKGDQVYCALPFEIPPIRLNHSPSSPRTLEVEPSTLTGVEVVASTPLTEVEPDVPDFIAFTPPATDSSDYTHRRRLGLPSEDEGVSNDIEEERPGGEESAYMHGGLDEDDVPSSYEPRGVQVQLEPGDTAEGYRG</sequence>
<reference evidence="2" key="1">
    <citation type="submission" date="2019-06" db="EMBL/GenBank/DDBJ databases">
        <authorList>
            <consortium name="Wellcome Sanger Institute Data Sharing"/>
        </authorList>
    </citation>
    <scope>NUCLEOTIDE SEQUENCE [LARGE SCALE GENOMIC DNA]</scope>
</reference>
<dbReference type="AlphaFoldDB" id="A0A672JJB0"/>
<dbReference type="Gene3D" id="2.60.40.10">
    <property type="entry name" value="Immunoglobulins"/>
    <property type="match status" value="1"/>
</dbReference>
<dbReference type="InParanoid" id="A0A672JJB0"/>
<reference evidence="2" key="3">
    <citation type="submission" date="2025-09" db="UniProtKB">
        <authorList>
            <consortium name="Ensembl"/>
        </authorList>
    </citation>
    <scope>IDENTIFICATION</scope>
</reference>
<dbReference type="Proteomes" id="UP000472267">
    <property type="component" value="Chromosome 13"/>
</dbReference>
<keyword evidence="3" id="KW-1185">Reference proteome</keyword>
<dbReference type="OMA" id="TVDHVEC"/>
<dbReference type="GO" id="GO:0004896">
    <property type="term" value="F:cytokine receptor activity"/>
    <property type="evidence" value="ECO:0007669"/>
    <property type="project" value="TreeGrafter"/>
</dbReference>
<name>A0A672JJB0_SALFA</name>
<evidence type="ECO:0000313" key="3">
    <source>
        <dbReference type="Proteomes" id="UP000472267"/>
    </source>
</evidence>
<dbReference type="InterPro" id="IPR036116">
    <property type="entry name" value="FN3_sf"/>
</dbReference>
<dbReference type="InterPro" id="IPR050650">
    <property type="entry name" value="Type-II_Cytokine-TF_Rcpt"/>
</dbReference>
<dbReference type="GO" id="GO:0005886">
    <property type="term" value="C:plasma membrane"/>
    <property type="evidence" value="ECO:0007669"/>
    <property type="project" value="TreeGrafter"/>
</dbReference>
<accession>A0A672JJB0</accession>
<dbReference type="PANTHER" id="PTHR20859">
    <property type="entry name" value="INTERFERON/INTERLEUKIN RECEPTOR"/>
    <property type="match status" value="1"/>
</dbReference>
<proteinExistence type="predicted"/>
<feature type="region of interest" description="Disordered" evidence="1">
    <location>
        <begin position="262"/>
        <end position="342"/>
    </location>
</feature>
<feature type="compositionally biased region" description="Acidic residues" evidence="1">
    <location>
        <begin position="287"/>
        <end position="298"/>
    </location>
</feature>